<name>A0A238L4X0_9RHOB</name>
<organism evidence="1 2">
    <name type="scientific">Maliponia aquimaris</name>
    <dbReference type="NCBI Taxonomy" id="1673631"/>
    <lineage>
        <taxon>Bacteria</taxon>
        <taxon>Pseudomonadati</taxon>
        <taxon>Pseudomonadota</taxon>
        <taxon>Alphaproteobacteria</taxon>
        <taxon>Rhodobacterales</taxon>
        <taxon>Paracoccaceae</taxon>
        <taxon>Maliponia</taxon>
    </lineage>
</organism>
<gene>
    <name evidence="1" type="ORF">MAA8898_04620</name>
</gene>
<dbReference type="OrthoDB" id="7857877at2"/>
<protein>
    <recommendedName>
        <fullName evidence="3">Roadblock/LAMTOR2 domain-containing protein</fullName>
    </recommendedName>
</protein>
<dbReference type="Proteomes" id="UP000207598">
    <property type="component" value="Unassembled WGS sequence"/>
</dbReference>
<evidence type="ECO:0000313" key="2">
    <source>
        <dbReference type="Proteomes" id="UP000207598"/>
    </source>
</evidence>
<dbReference type="AlphaFoldDB" id="A0A238L4X0"/>
<proteinExistence type="predicted"/>
<sequence length="115" mass="11637">MTPDALARFRARCPDCELVALVDVTAGTVLASDAAIRPGQERLDALCAEAATLFDLGPPLQARLACVAGAPGTRVFLRAPAGGDEALCCLVAPGSDLADTIAAAEALWTEAESGA</sequence>
<reference evidence="1 2" key="1">
    <citation type="submission" date="2017-05" db="EMBL/GenBank/DDBJ databases">
        <authorList>
            <person name="Song R."/>
            <person name="Chenine A.L."/>
            <person name="Ruprecht R.M."/>
        </authorList>
    </citation>
    <scope>NUCLEOTIDE SEQUENCE [LARGE SCALE GENOMIC DNA]</scope>
    <source>
        <strain evidence="1 2">CECT 8898</strain>
    </source>
</reference>
<evidence type="ECO:0000313" key="1">
    <source>
        <dbReference type="EMBL" id="SMX50133.1"/>
    </source>
</evidence>
<dbReference type="RefSeq" id="WP_094023348.1">
    <property type="nucleotide sequence ID" value="NZ_FXYF01000020.1"/>
</dbReference>
<dbReference type="EMBL" id="FXYF01000020">
    <property type="protein sequence ID" value="SMX50133.1"/>
    <property type="molecule type" value="Genomic_DNA"/>
</dbReference>
<keyword evidence="2" id="KW-1185">Reference proteome</keyword>
<evidence type="ECO:0008006" key="3">
    <source>
        <dbReference type="Google" id="ProtNLM"/>
    </source>
</evidence>
<accession>A0A238L4X0</accession>